<dbReference type="Pfam" id="PF01594">
    <property type="entry name" value="AI-2E_transport"/>
    <property type="match status" value="1"/>
</dbReference>
<organism evidence="9">
    <name type="scientific">freshwater metagenome</name>
    <dbReference type="NCBI Taxonomy" id="449393"/>
    <lineage>
        <taxon>unclassified sequences</taxon>
        <taxon>metagenomes</taxon>
        <taxon>ecological metagenomes</taxon>
    </lineage>
</organism>
<accession>A0A094QCN7</accession>
<dbReference type="PANTHER" id="PTHR21716">
    <property type="entry name" value="TRANSMEMBRANE PROTEIN"/>
    <property type="match status" value="1"/>
</dbReference>
<keyword evidence="6 8" id="KW-1133">Transmembrane helix</keyword>
<evidence type="ECO:0008006" key="10">
    <source>
        <dbReference type="Google" id="ProtNLM"/>
    </source>
</evidence>
<dbReference type="AlphaFoldDB" id="A0A094QCN7"/>
<comment type="similarity">
    <text evidence="2">Belongs to the autoinducer-2 exporter (AI-2E) (TC 2.A.86) family.</text>
</comment>
<feature type="transmembrane region" description="Helical" evidence="8">
    <location>
        <begin position="266"/>
        <end position="287"/>
    </location>
</feature>
<keyword evidence="7 8" id="KW-0472">Membrane</keyword>
<evidence type="ECO:0000256" key="1">
    <source>
        <dbReference type="ARBA" id="ARBA00004651"/>
    </source>
</evidence>
<gene>
    <name evidence="9" type="ORF">GM51_3415</name>
</gene>
<protein>
    <recommendedName>
        <fullName evidence="10">Permease</fullName>
    </recommendedName>
</protein>
<feature type="transmembrane region" description="Helical" evidence="8">
    <location>
        <begin position="7"/>
        <end position="27"/>
    </location>
</feature>
<evidence type="ECO:0000256" key="5">
    <source>
        <dbReference type="ARBA" id="ARBA00022692"/>
    </source>
</evidence>
<reference evidence="9" key="1">
    <citation type="submission" date="2014-06" db="EMBL/GenBank/DDBJ databases">
        <title>Key roles for freshwater Actinobacteria revealed by deep metagenomic sequencing.</title>
        <authorList>
            <person name="Ghai R."/>
            <person name="Mizuno C.M."/>
            <person name="Picazo A."/>
            <person name="Camacho A."/>
            <person name="Rodriguez-Valera F."/>
        </authorList>
    </citation>
    <scope>NUCLEOTIDE SEQUENCE</scope>
</reference>
<sequence length="349" mass="36792">MKIEKPFRLGFIAALGVGLALLLMTMIGSLATVLTYIGVAFFVSLGLSPAVAFLVRRRFPKWAALVTVVVIFLGVIIGVVWAVLPSLIDQTSSFIRGLPDLVKNITAEPWFIWITQQIGTSVDLTAIIKELTTWVSNPANFTSVAGGLLDVGVGVATGVTGTIIVVILTLYFTASLDSIKSFAYSLVPRSKRDTFASMTEEITGGVGKYVVGQIALAALNGVLCFIVLVSIGGKAAIVWAFVAFLLALIPLIGTVISSVVVSFSQLLLASPLTALVILIYFLIYMQIEAYVISPRIMNKAVSIPGSAVVIAALAGGTLMGVLGALVAIPIAASIILIIKQVVVPRMNLE</sequence>
<evidence type="ECO:0000256" key="4">
    <source>
        <dbReference type="ARBA" id="ARBA00022475"/>
    </source>
</evidence>
<evidence type="ECO:0000256" key="6">
    <source>
        <dbReference type="ARBA" id="ARBA00022989"/>
    </source>
</evidence>
<comment type="caution">
    <text evidence="9">The sequence shown here is derived from an EMBL/GenBank/DDBJ whole genome shotgun (WGS) entry which is preliminary data.</text>
</comment>
<dbReference type="InterPro" id="IPR002549">
    <property type="entry name" value="AI-2E-like"/>
</dbReference>
<name>A0A094QCN7_9ZZZZ</name>
<evidence type="ECO:0000256" key="2">
    <source>
        <dbReference type="ARBA" id="ARBA00009773"/>
    </source>
</evidence>
<dbReference type="GO" id="GO:0055085">
    <property type="term" value="P:transmembrane transport"/>
    <property type="evidence" value="ECO:0007669"/>
    <property type="project" value="TreeGrafter"/>
</dbReference>
<feature type="transmembrane region" description="Helical" evidence="8">
    <location>
        <begin position="307"/>
        <end position="338"/>
    </location>
</feature>
<dbReference type="GO" id="GO:0005886">
    <property type="term" value="C:plasma membrane"/>
    <property type="evidence" value="ECO:0007669"/>
    <property type="project" value="UniProtKB-SubCell"/>
</dbReference>
<feature type="transmembrane region" description="Helical" evidence="8">
    <location>
        <begin position="237"/>
        <end position="259"/>
    </location>
</feature>
<evidence type="ECO:0000313" key="9">
    <source>
        <dbReference type="EMBL" id="KGA21182.1"/>
    </source>
</evidence>
<dbReference type="EMBL" id="JNSL01000012">
    <property type="protein sequence ID" value="KGA21182.1"/>
    <property type="molecule type" value="Genomic_DNA"/>
</dbReference>
<evidence type="ECO:0000256" key="8">
    <source>
        <dbReference type="SAM" id="Phobius"/>
    </source>
</evidence>
<feature type="transmembrane region" description="Helical" evidence="8">
    <location>
        <begin position="33"/>
        <end position="55"/>
    </location>
</feature>
<keyword evidence="5 8" id="KW-0812">Transmembrane</keyword>
<keyword evidence="3" id="KW-0813">Transport</keyword>
<evidence type="ECO:0000256" key="7">
    <source>
        <dbReference type="ARBA" id="ARBA00023136"/>
    </source>
</evidence>
<feature type="transmembrane region" description="Helical" evidence="8">
    <location>
        <begin position="151"/>
        <end position="172"/>
    </location>
</feature>
<proteinExistence type="inferred from homology"/>
<feature type="transmembrane region" description="Helical" evidence="8">
    <location>
        <begin position="209"/>
        <end position="231"/>
    </location>
</feature>
<dbReference type="PANTHER" id="PTHR21716:SF53">
    <property type="entry name" value="PERMEASE PERM-RELATED"/>
    <property type="match status" value="1"/>
</dbReference>
<feature type="transmembrane region" description="Helical" evidence="8">
    <location>
        <begin position="62"/>
        <end position="84"/>
    </location>
</feature>
<comment type="subcellular location">
    <subcellularLocation>
        <location evidence="1">Cell membrane</location>
        <topology evidence="1">Multi-pass membrane protein</topology>
    </subcellularLocation>
</comment>
<evidence type="ECO:0000256" key="3">
    <source>
        <dbReference type="ARBA" id="ARBA00022448"/>
    </source>
</evidence>
<keyword evidence="4" id="KW-1003">Cell membrane</keyword>